<evidence type="ECO:0000313" key="2">
    <source>
        <dbReference type="Proteomes" id="UP000251960"/>
    </source>
</evidence>
<reference evidence="1 2" key="1">
    <citation type="journal article" date="2018" name="Nat. Genet.">
        <title>Extensive intraspecific gene order and gene structural variations between Mo17 and other maize genomes.</title>
        <authorList>
            <person name="Sun S."/>
            <person name="Zhou Y."/>
            <person name="Chen J."/>
            <person name="Shi J."/>
            <person name="Zhao H."/>
            <person name="Zhao H."/>
            <person name="Song W."/>
            <person name="Zhang M."/>
            <person name="Cui Y."/>
            <person name="Dong X."/>
            <person name="Liu H."/>
            <person name="Ma X."/>
            <person name="Jiao Y."/>
            <person name="Wang B."/>
            <person name="Wei X."/>
            <person name="Stein J.C."/>
            <person name="Glaubitz J.C."/>
            <person name="Lu F."/>
            <person name="Yu G."/>
            <person name="Liang C."/>
            <person name="Fengler K."/>
            <person name="Li B."/>
            <person name="Rafalski A."/>
            <person name="Schnable P.S."/>
            <person name="Ware D.H."/>
            <person name="Buckler E.S."/>
            <person name="Lai J."/>
        </authorList>
    </citation>
    <scope>NUCLEOTIDE SEQUENCE [LARGE SCALE GENOMIC DNA]</scope>
    <source>
        <strain evidence="2">cv. Missouri 17</strain>
        <tissue evidence="1">Seedling</tissue>
    </source>
</reference>
<feature type="non-terminal residue" evidence="1">
    <location>
        <position position="1"/>
    </location>
</feature>
<dbReference type="Proteomes" id="UP000251960">
    <property type="component" value="Chromosome 3"/>
</dbReference>
<accession>A0A3L6FM45</accession>
<sequence>AAAEAACLAGLQLKFVKKLKISCTKQGRKTSPLYLFLPCIDVVYSIHKLSSTHN</sequence>
<organism evidence="1 2">
    <name type="scientific">Zea mays</name>
    <name type="common">Maize</name>
    <dbReference type="NCBI Taxonomy" id="4577"/>
    <lineage>
        <taxon>Eukaryota</taxon>
        <taxon>Viridiplantae</taxon>
        <taxon>Streptophyta</taxon>
        <taxon>Embryophyta</taxon>
        <taxon>Tracheophyta</taxon>
        <taxon>Spermatophyta</taxon>
        <taxon>Magnoliopsida</taxon>
        <taxon>Liliopsida</taxon>
        <taxon>Poales</taxon>
        <taxon>Poaceae</taxon>
        <taxon>PACMAD clade</taxon>
        <taxon>Panicoideae</taxon>
        <taxon>Andropogonodae</taxon>
        <taxon>Andropogoneae</taxon>
        <taxon>Tripsacinae</taxon>
        <taxon>Zea</taxon>
    </lineage>
</organism>
<comment type="caution">
    <text evidence="1">The sequence shown here is derived from an EMBL/GenBank/DDBJ whole genome shotgun (WGS) entry which is preliminary data.</text>
</comment>
<dbReference type="AlphaFoldDB" id="A0A3L6FM45"/>
<proteinExistence type="predicted"/>
<name>A0A3L6FM45_MAIZE</name>
<protein>
    <submittedName>
        <fullName evidence="1">Uncharacterized protein</fullName>
    </submittedName>
</protein>
<gene>
    <name evidence="1" type="ORF">Zm00014a_017758</name>
</gene>
<dbReference type="EMBL" id="NCVQ01000004">
    <property type="protein sequence ID" value="PWZ34294.1"/>
    <property type="molecule type" value="Genomic_DNA"/>
</dbReference>
<evidence type="ECO:0000313" key="1">
    <source>
        <dbReference type="EMBL" id="PWZ34294.1"/>
    </source>
</evidence>